<dbReference type="Proteomes" id="UP000297447">
    <property type="component" value="Unassembled WGS sequence"/>
</dbReference>
<dbReference type="AlphaFoldDB" id="A0A4R8ZV89"/>
<evidence type="ECO:0000313" key="3">
    <source>
        <dbReference type="Proteomes" id="UP000297447"/>
    </source>
</evidence>
<keyword evidence="3" id="KW-1185">Reference proteome</keyword>
<gene>
    <name evidence="2" type="ORF">E3T55_16430</name>
</gene>
<sequence length="104" mass="11188">MTMLLAQAEIKISSATRTWRFMKLVRNALVLIAVLLVFWLAYQLTQALNVTDFIRAAGALVIGGPGLFITGMVKSAAEELTLAETGRQDIAERIAALSEHSAAG</sequence>
<evidence type="ECO:0000256" key="1">
    <source>
        <dbReference type="SAM" id="Phobius"/>
    </source>
</evidence>
<comment type="caution">
    <text evidence="2">The sequence shown here is derived from an EMBL/GenBank/DDBJ whole genome shotgun (WGS) entry which is preliminary data.</text>
</comment>
<protein>
    <submittedName>
        <fullName evidence="2">Uncharacterized protein</fullName>
    </submittedName>
</protein>
<dbReference type="RefSeq" id="WP_134520632.1">
    <property type="nucleotide sequence ID" value="NZ_SOHE01000069.1"/>
</dbReference>
<name>A0A4R8ZV89_9MICO</name>
<keyword evidence="1" id="KW-1133">Transmembrane helix</keyword>
<keyword evidence="1" id="KW-0812">Transmembrane</keyword>
<evidence type="ECO:0000313" key="2">
    <source>
        <dbReference type="EMBL" id="TFD46956.1"/>
    </source>
</evidence>
<keyword evidence="1" id="KW-0472">Membrane</keyword>
<accession>A0A4R8ZV89</accession>
<dbReference type="EMBL" id="SOHE01000069">
    <property type="protein sequence ID" value="TFD46956.1"/>
    <property type="molecule type" value="Genomic_DNA"/>
</dbReference>
<organism evidence="2 3">
    <name type="scientific">Cryobacterium frigoriphilum</name>
    <dbReference type="NCBI Taxonomy" id="1259150"/>
    <lineage>
        <taxon>Bacteria</taxon>
        <taxon>Bacillati</taxon>
        <taxon>Actinomycetota</taxon>
        <taxon>Actinomycetes</taxon>
        <taxon>Micrococcales</taxon>
        <taxon>Microbacteriaceae</taxon>
        <taxon>Cryobacterium</taxon>
    </lineage>
</organism>
<reference evidence="2 3" key="1">
    <citation type="submission" date="2019-03" db="EMBL/GenBank/DDBJ databases">
        <title>Genomics of glacier-inhabiting Cryobacterium strains.</title>
        <authorList>
            <person name="Liu Q."/>
            <person name="Xin Y.-H."/>
        </authorList>
    </citation>
    <scope>NUCLEOTIDE SEQUENCE [LARGE SCALE GENOMIC DNA]</scope>
    <source>
        <strain evidence="2 3">Hh14</strain>
    </source>
</reference>
<feature type="transmembrane region" description="Helical" evidence="1">
    <location>
        <begin position="53"/>
        <end position="73"/>
    </location>
</feature>
<proteinExistence type="predicted"/>